<feature type="region of interest" description="Disordered" evidence="5">
    <location>
        <begin position="43"/>
        <end position="69"/>
    </location>
</feature>
<accession>X6M805</accession>
<keyword evidence="4 6" id="KW-0472">Membrane</keyword>
<proteinExistence type="predicted"/>
<dbReference type="EMBL" id="ASPP01023913">
    <property type="protein sequence ID" value="ETO09771.1"/>
    <property type="molecule type" value="Genomic_DNA"/>
</dbReference>
<dbReference type="SUPFAM" id="SSF81321">
    <property type="entry name" value="Family A G protein-coupled receptor-like"/>
    <property type="match status" value="1"/>
</dbReference>
<evidence type="ECO:0000313" key="8">
    <source>
        <dbReference type="Proteomes" id="UP000023152"/>
    </source>
</evidence>
<dbReference type="Proteomes" id="UP000023152">
    <property type="component" value="Unassembled WGS sequence"/>
</dbReference>
<reference evidence="7 8" key="1">
    <citation type="journal article" date="2013" name="Curr. Biol.">
        <title>The Genome of the Foraminiferan Reticulomyxa filosa.</title>
        <authorList>
            <person name="Glockner G."/>
            <person name="Hulsmann N."/>
            <person name="Schleicher M."/>
            <person name="Noegel A.A."/>
            <person name="Eichinger L."/>
            <person name="Gallinger C."/>
            <person name="Pawlowski J."/>
            <person name="Sierra R."/>
            <person name="Euteneuer U."/>
            <person name="Pillet L."/>
            <person name="Moustafa A."/>
            <person name="Platzer M."/>
            <person name="Groth M."/>
            <person name="Szafranski K."/>
            <person name="Schliwa M."/>
        </authorList>
    </citation>
    <scope>NUCLEOTIDE SEQUENCE [LARGE SCALE GENOMIC DNA]</scope>
</reference>
<dbReference type="GO" id="GO:0007189">
    <property type="term" value="P:adenylate cyclase-activating G protein-coupled receptor signaling pathway"/>
    <property type="evidence" value="ECO:0007669"/>
    <property type="project" value="TreeGrafter"/>
</dbReference>
<evidence type="ECO:0000256" key="5">
    <source>
        <dbReference type="SAM" id="MobiDB-lite"/>
    </source>
</evidence>
<dbReference type="Gene3D" id="1.20.1070.10">
    <property type="entry name" value="Rhodopsin 7-helix transmembrane proteins"/>
    <property type="match status" value="1"/>
</dbReference>
<protein>
    <submittedName>
        <fullName evidence="7">Uncharacterized protein</fullName>
    </submittedName>
</protein>
<keyword evidence="2 6" id="KW-0812">Transmembrane</keyword>
<feature type="transmembrane region" description="Helical" evidence="6">
    <location>
        <begin position="106"/>
        <end position="135"/>
    </location>
</feature>
<feature type="transmembrane region" description="Helical" evidence="6">
    <location>
        <begin position="6"/>
        <end position="24"/>
    </location>
</feature>
<keyword evidence="8" id="KW-1185">Reference proteome</keyword>
<comment type="caution">
    <text evidence="7">The sequence shown here is derived from an EMBL/GenBank/DDBJ whole genome shotgun (WGS) entry which is preliminary data.</text>
</comment>
<comment type="subcellular location">
    <subcellularLocation>
        <location evidence="1">Membrane</location>
        <topology evidence="1">Multi-pass membrane protein</topology>
    </subcellularLocation>
</comment>
<evidence type="ECO:0000256" key="4">
    <source>
        <dbReference type="ARBA" id="ARBA00023136"/>
    </source>
</evidence>
<gene>
    <name evidence="7" type="ORF">RFI_27604</name>
</gene>
<dbReference type="PANTHER" id="PTHR23112">
    <property type="entry name" value="G PROTEIN-COUPLED RECEPTOR 157-RELATED"/>
    <property type="match status" value="1"/>
</dbReference>
<dbReference type="PANTHER" id="PTHR23112:SF0">
    <property type="entry name" value="TRANSMEMBRANE PROTEIN 116"/>
    <property type="match status" value="1"/>
</dbReference>
<evidence type="ECO:0000256" key="2">
    <source>
        <dbReference type="ARBA" id="ARBA00022692"/>
    </source>
</evidence>
<name>X6M805_RETFI</name>
<feature type="compositionally biased region" description="Acidic residues" evidence="5">
    <location>
        <begin position="50"/>
        <end position="65"/>
    </location>
</feature>
<evidence type="ECO:0000256" key="6">
    <source>
        <dbReference type="SAM" id="Phobius"/>
    </source>
</evidence>
<dbReference type="GO" id="GO:0005886">
    <property type="term" value="C:plasma membrane"/>
    <property type="evidence" value="ECO:0007669"/>
    <property type="project" value="TreeGrafter"/>
</dbReference>
<organism evidence="7 8">
    <name type="scientific">Reticulomyxa filosa</name>
    <dbReference type="NCBI Taxonomy" id="46433"/>
    <lineage>
        <taxon>Eukaryota</taxon>
        <taxon>Sar</taxon>
        <taxon>Rhizaria</taxon>
        <taxon>Retaria</taxon>
        <taxon>Foraminifera</taxon>
        <taxon>Monothalamids</taxon>
        <taxon>Reticulomyxidae</taxon>
        <taxon>Reticulomyxa</taxon>
    </lineage>
</organism>
<evidence type="ECO:0000313" key="7">
    <source>
        <dbReference type="EMBL" id="ETO09771.1"/>
    </source>
</evidence>
<dbReference type="GO" id="GO:0004930">
    <property type="term" value="F:G protein-coupled receptor activity"/>
    <property type="evidence" value="ECO:0007669"/>
    <property type="project" value="TreeGrafter"/>
</dbReference>
<feature type="transmembrane region" description="Helical" evidence="6">
    <location>
        <begin position="78"/>
        <end position="100"/>
    </location>
</feature>
<dbReference type="AlphaFoldDB" id="X6M805"/>
<evidence type="ECO:0000256" key="1">
    <source>
        <dbReference type="ARBA" id="ARBA00004141"/>
    </source>
</evidence>
<keyword evidence="3 6" id="KW-1133">Transmembrane helix</keyword>
<sequence>MGCFYLWLFLIFCIALFASVIVYWHTSPKNEITLSLRKQENINEEKENEEKENEDGDEETETEDPEHEKKMTAARMTVFFPVVLICCWFFPLVRRILIFFGDNVPFPILCLRVITSSVYGFCNSVVFVLAAWHYINS</sequence>
<evidence type="ECO:0000256" key="3">
    <source>
        <dbReference type="ARBA" id="ARBA00022989"/>
    </source>
</evidence>